<evidence type="ECO:0000313" key="2">
    <source>
        <dbReference type="Proteomes" id="UP000790347"/>
    </source>
</evidence>
<name>A0A922L3A2_DERFA</name>
<feature type="non-terminal residue" evidence="1">
    <location>
        <position position="56"/>
    </location>
</feature>
<reference evidence="1" key="1">
    <citation type="submission" date="2013-05" db="EMBL/GenBank/DDBJ databases">
        <authorList>
            <person name="Yim A.K.Y."/>
            <person name="Chan T.F."/>
            <person name="Ji K.M."/>
            <person name="Liu X.Y."/>
            <person name="Zhou J.W."/>
            <person name="Li R.Q."/>
            <person name="Yang K.Y."/>
            <person name="Li J."/>
            <person name="Li M."/>
            <person name="Law P.T.W."/>
            <person name="Wu Y.L."/>
            <person name="Cai Z.L."/>
            <person name="Qin H."/>
            <person name="Bao Y."/>
            <person name="Leung R.K.K."/>
            <person name="Ng P.K.S."/>
            <person name="Zou J."/>
            <person name="Zhong X.J."/>
            <person name="Ran P.X."/>
            <person name="Zhong N.S."/>
            <person name="Liu Z.G."/>
            <person name="Tsui S.K.W."/>
        </authorList>
    </citation>
    <scope>NUCLEOTIDE SEQUENCE</scope>
    <source>
        <strain evidence="1">Derf</strain>
        <tissue evidence="1">Whole organism</tissue>
    </source>
</reference>
<accession>A0A922L3A2</accession>
<dbReference type="AlphaFoldDB" id="A0A922L3A2"/>
<sequence>MRNEMKFFFFFIGKQNLNLKMRCLNYMFFFNLCNHSIDNNSKENYYNNNELTTFNS</sequence>
<evidence type="ECO:0000313" key="1">
    <source>
        <dbReference type="EMBL" id="KAH9516838.1"/>
    </source>
</evidence>
<dbReference type="EMBL" id="ASGP02000003">
    <property type="protein sequence ID" value="KAH9516838.1"/>
    <property type="molecule type" value="Genomic_DNA"/>
</dbReference>
<organism evidence="1 2">
    <name type="scientific">Dermatophagoides farinae</name>
    <name type="common">American house dust mite</name>
    <dbReference type="NCBI Taxonomy" id="6954"/>
    <lineage>
        <taxon>Eukaryota</taxon>
        <taxon>Metazoa</taxon>
        <taxon>Ecdysozoa</taxon>
        <taxon>Arthropoda</taxon>
        <taxon>Chelicerata</taxon>
        <taxon>Arachnida</taxon>
        <taxon>Acari</taxon>
        <taxon>Acariformes</taxon>
        <taxon>Sarcoptiformes</taxon>
        <taxon>Astigmata</taxon>
        <taxon>Psoroptidia</taxon>
        <taxon>Analgoidea</taxon>
        <taxon>Pyroglyphidae</taxon>
        <taxon>Dermatophagoidinae</taxon>
        <taxon>Dermatophagoides</taxon>
    </lineage>
</organism>
<proteinExistence type="predicted"/>
<protein>
    <submittedName>
        <fullName evidence="1">Uncharacterized protein</fullName>
    </submittedName>
</protein>
<gene>
    <name evidence="1" type="ORF">DERF_007556</name>
</gene>
<dbReference type="Proteomes" id="UP000790347">
    <property type="component" value="Unassembled WGS sequence"/>
</dbReference>
<reference evidence="1" key="2">
    <citation type="journal article" date="2022" name="Res Sq">
        <title>Comparative Genomics Reveals Insights into the Divergent Evolution of Astigmatic Mites and Household Pest Adaptations.</title>
        <authorList>
            <person name="Xiong Q."/>
            <person name="Wan A.T.-Y."/>
            <person name="Liu X.-Y."/>
            <person name="Fung C.S.-H."/>
            <person name="Xiao X."/>
            <person name="Malainual N."/>
            <person name="Hou J."/>
            <person name="Wang L."/>
            <person name="Wang M."/>
            <person name="Yang K."/>
            <person name="Cui Y."/>
            <person name="Leung E."/>
            <person name="Nong W."/>
            <person name="Shin S.-K."/>
            <person name="Au S."/>
            <person name="Jeong K.Y."/>
            <person name="Chew F.T."/>
            <person name="Hui J."/>
            <person name="Leung T.F."/>
            <person name="Tungtrongchitr A."/>
            <person name="Zhong N."/>
            <person name="Liu Z."/>
            <person name="Tsui S."/>
        </authorList>
    </citation>
    <scope>NUCLEOTIDE SEQUENCE</scope>
    <source>
        <strain evidence="1">Derf</strain>
        <tissue evidence="1">Whole organism</tissue>
    </source>
</reference>
<comment type="caution">
    <text evidence="1">The sequence shown here is derived from an EMBL/GenBank/DDBJ whole genome shotgun (WGS) entry which is preliminary data.</text>
</comment>
<keyword evidence="2" id="KW-1185">Reference proteome</keyword>